<keyword evidence="5" id="KW-1185">Reference proteome</keyword>
<name>A0A1M6IJF8_PSEXY</name>
<evidence type="ECO:0000313" key="4">
    <source>
        <dbReference type="EMBL" id="SHJ34612.1"/>
    </source>
</evidence>
<reference evidence="4 5" key="1">
    <citation type="submission" date="2016-11" db="EMBL/GenBank/DDBJ databases">
        <authorList>
            <person name="Jaros S."/>
            <person name="Januszkiewicz K."/>
            <person name="Wedrychowicz H."/>
        </authorList>
    </citation>
    <scope>NUCLEOTIDE SEQUENCE [LARGE SCALE GENOMIC DNA]</scope>
    <source>
        <strain evidence="4 5">DSM 14809</strain>
    </source>
</reference>
<dbReference type="PROSITE" id="PS00455">
    <property type="entry name" value="AMP_BINDING"/>
    <property type="match status" value="1"/>
</dbReference>
<gene>
    <name evidence="4" type="ORF">SAMN02745725_02331</name>
</gene>
<dbReference type="GO" id="GO:0006631">
    <property type="term" value="P:fatty acid metabolic process"/>
    <property type="evidence" value="ECO:0007669"/>
    <property type="project" value="TreeGrafter"/>
</dbReference>
<evidence type="ECO:0000256" key="1">
    <source>
        <dbReference type="ARBA" id="ARBA00006432"/>
    </source>
</evidence>
<sequence>MLDYLNLLEKHSDANVVKMLDGVNVDSWTYADYLRDMKRCAYQLEAQLGNIEGKHICLLANTDYQYMVLVGAIVFSRAVVIPLNNYEIMDNLQYAISQAEADALILPDAEEKRAFKDLTLISQEKLFATISEASDEKELVDFKDEEADNLALILFTSGTTSLSKGVALSVRNLYGNIRRIFPGAYLEGKEDTVNAHAYTNFPMYHLGGIIAWLSWTANGSTICISRDAKHVLSDLENISIDFAAVTPALLKMWVNCIKRGRKDRIGNPRHIISGGALIEPPLIKFFMDNGITVGQYYGMTETGTAVTANFDMDNHIDSIGRPADGAEVFCIDGEICVRSWSNMLGYYKNPEETKECMKDGVVYTGDLGRVDDDGYVYLTGRKKNLIILSGGENVSPEEIETKVYENSLVKECKVFEKKDRIAIEIYAPEQDEQSIKDYISNLNQTLPAYKKIYFVEFRDTEFDKTATGKIKR</sequence>
<dbReference type="GO" id="GO:0031956">
    <property type="term" value="F:medium-chain fatty acid-CoA ligase activity"/>
    <property type="evidence" value="ECO:0007669"/>
    <property type="project" value="TreeGrafter"/>
</dbReference>
<dbReference type="Proteomes" id="UP000184185">
    <property type="component" value="Unassembled WGS sequence"/>
</dbReference>
<accession>A0A1M6IJF8</accession>
<dbReference type="RefSeq" id="WP_072918222.1">
    <property type="nucleotide sequence ID" value="NZ_FQYQ01000018.1"/>
</dbReference>
<feature type="domain" description="AMP-dependent synthetase/ligase" evidence="3">
    <location>
        <begin position="24"/>
        <end position="347"/>
    </location>
</feature>
<evidence type="ECO:0000259" key="3">
    <source>
        <dbReference type="Pfam" id="PF00501"/>
    </source>
</evidence>
<dbReference type="InterPro" id="IPR042099">
    <property type="entry name" value="ANL_N_sf"/>
</dbReference>
<dbReference type="AlphaFoldDB" id="A0A1M6IJF8"/>
<dbReference type="SUPFAM" id="SSF56801">
    <property type="entry name" value="Acetyl-CoA synthetase-like"/>
    <property type="match status" value="1"/>
</dbReference>
<dbReference type="Gene3D" id="3.40.50.12780">
    <property type="entry name" value="N-terminal domain of ligase-like"/>
    <property type="match status" value="1"/>
</dbReference>
<evidence type="ECO:0000313" key="5">
    <source>
        <dbReference type="Proteomes" id="UP000184185"/>
    </source>
</evidence>
<dbReference type="OrthoDB" id="9803968at2"/>
<dbReference type="PANTHER" id="PTHR43201">
    <property type="entry name" value="ACYL-COA SYNTHETASE"/>
    <property type="match status" value="1"/>
</dbReference>
<keyword evidence="2" id="KW-0436">Ligase</keyword>
<organism evidence="4 5">
    <name type="scientific">Pseudobutyrivibrio xylanivorans DSM 14809</name>
    <dbReference type="NCBI Taxonomy" id="1123012"/>
    <lineage>
        <taxon>Bacteria</taxon>
        <taxon>Bacillati</taxon>
        <taxon>Bacillota</taxon>
        <taxon>Clostridia</taxon>
        <taxon>Lachnospirales</taxon>
        <taxon>Lachnospiraceae</taxon>
        <taxon>Pseudobutyrivibrio</taxon>
    </lineage>
</organism>
<comment type="similarity">
    <text evidence="1">Belongs to the ATP-dependent AMP-binding enzyme family.</text>
</comment>
<dbReference type="InterPro" id="IPR045851">
    <property type="entry name" value="AMP-bd_C_sf"/>
</dbReference>
<dbReference type="InterPro" id="IPR020845">
    <property type="entry name" value="AMP-binding_CS"/>
</dbReference>
<protein>
    <submittedName>
        <fullName evidence="4">Long-chain acyl-CoA synthetase</fullName>
    </submittedName>
</protein>
<dbReference type="EMBL" id="FQYQ01000018">
    <property type="protein sequence ID" value="SHJ34612.1"/>
    <property type="molecule type" value="Genomic_DNA"/>
</dbReference>
<dbReference type="PANTHER" id="PTHR43201:SF5">
    <property type="entry name" value="MEDIUM-CHAIN ACYL-COA LIGASE ACSF2, MITOCHONDRIAL"/>
    <property type="match status" value="1"/>
</dbReference>
<dbReference type="Pfam" id="PF00501">
    <property type="entry name" value="AMP-binding"/>
    <property type="match status" value="1"/>
</dbReference>
<dbReference type="InterPro" id="IPR000873">
    <property type="entry name" value="AMP-dep_synth/lig_dom"/>
</dbReference>
<dbReference type="Gene3D" id="3.30.300.30">
    <property type="match status" value="1"/>
</dbReference>
<evidence type="ECO:0000256" key="2">
    <source>
        <dbReference type="ARBA" id="ARBA00022598"/>
    </source>
</evidence>
<proteinExistence type="inferred from homology"/>